<dbReference type="Proteomes" id="UP000035929">
    <property type="component" value="Unassembled WGS sequence"/>
</dbReference>
<dbReference type="Pfam" id="PF00108">
    <property type="entry name" value="Thiolase_N"/>
    <property type="match status" value="1"/>
</dbReference>
<dbReference type="InterPro" id="IPR016039">
    <property type="entry name" value="Thiolase-like"/>
</dbReference>
<accession>A0A0J6SFB8</accession>
<protein>
    <submittedName>
        <fullName evidence="3">Thiolase</fullName>
    </submittedName>
</protein>
<dbReference type="Pfam" id="PF22691">
    <property type="entry name" value="Thiolase_C_1"/>
    <property type="match status" value="1"/>
</dbReference>
<dbReference type="CDD" id="cd00829">
    <property type="entry name" value="SCP-x_thiolase"/>
    <property type="match status" value="1"/>
</dbReference>
<dbReference type="PANTHER" id="PTHR42870">
    <property type="entry name" value="ACETYL-COA C-ACETYLTRANSFERASE"/>
    <property type="match status" value="1"/>
</dbReference>
<feature type="domain" description="Thiolase N-terminal" evidence="1">
    <location>
        <begin position="5"/>
        <end position="246"/>
    </location>
</feature>
<comment type="caution">
    <text evidence="3">The sequence shown here is derived from an EMBL/GenBank/DDBJ whole genome shotgun (WGS) entry which is preliminary data.</text>
</comment>
<dbReference type="InterPro" id="IPR020616">
    <property type="entry name" value="Thiolase_N"/>
</dbReference>
<dbReference type="Gene3D" id="3.40.47.10">
    <property type="match status" value="1"/>
</dbReference>
<dbReference type="PIRSF" id="PIRSF000429">
    <property type="entry name" value="Ac-CoA_Ac_transf"/>
    <property type="match status" value="1"/>
</dbReference>
<dbReference type="OrthoDB" id="9790314at2"/>
<dbReference type="AlphaFoldDB" id="A0A0J6SFB8"/>
<dbReference type="InterPro" id="IPR055140">
    <property type="entry name" value="Thiolase_C_2"/>
</dbReference>
<sequence>MAEEIFIIGAGMTAFGKMLDRSVKSLVNEAVTAALRDAGATVGDIELALFSNTTQAIMEGQHAVAGQVALRAMGFSGLPIINVENACASASTALYQAVASLRAGMSEVALAVGVEKMHDADKTKSSAIFEGAWDVHDTQSVLANLSGIGAGVSPPEGIGPGVHSPFMQLYASMARGHMKAFGTTQRQIAAVSAKNHHHSTMNPLSQFRKEFSVEEVLASPVIAWPLTLPMCSPISDGAAAAVLCTKAALSRFPDAAPVKLLASVLTSGSDRAWNAFDRHLCRVAALKAYEQAGVGPGDMSVAEVHDASAFAEIVQVENLGLCEIGAGGWIAERGETSLGGRIPVNPSGGLESKGHPIGATGLGQVFELVQQLRGRAGPRQVEGARLAVAENGGGFHGVEEAAAVVTILARHDGARA</sequence>
<evidence type="ECO:0000313" key="3">
    <source>
        <dbReference type="EMBL" id="KMO32359.1"/>
    </source>
</evidence>
<dbReference type="RefSeq" id="WP_048465108.1">
    <property type="nucleotide sequence ID" value="NZ_LABX01000137.1"/>
</dbReference>
<organism evidence="3 4">
    <name type="scientific">Methylobacterium aquaticum</name>
    <dbReference type="NCBI Taxonomy" id="270351"/>
    <lineage>
        <taxon>Bacteria</taxon>
        <taxon>Pseudomonadati</taxon>
        <taxon>Pseudomonadota</taxon>
        <taxon>Alphaproteobacteria</taxon>
        <taxon>Hyphomicrobiales</taxon>
        <taxon>Methylobacteriaceae</taxon>
        <taxon>Methylobacterium</taxon>
    </lineage>
</organism>
<dbReference type="SUPFAM" id="SSF53901">
    <property type="entry name" value="Thiolase-like"/>
    <property type="match status" value="2"/>
</dbReference>
<dbReference type="PATRIC" id="fig|270351.6.peg.1143"/>
<dbReference type="EMBL" id="LABX01000137">
    <property type="protein sequence ID" value="KMO32359.1"/>
    <property type="molecule type" value="Genomic_DNA"/>
</dbReference>
<evidence type="ECO:0000259" key="2">
    <source>
        <dbReference type="Pfam" id="PF22691"/>
    </source>
</evidence>
<feature type="domain" description="Thiolase C-terminal" evidence="2">
    <location>
        <begin position="281"/>
        <end position="396"/>
    </location>
</feature>
<dbReference type="PANTHER" id="PTHR42870:SF1">
    <property type="entry name" value="NON-SPECIFIC LIPID-TRANSFER PROTEIN-LIKE 2"/>
    <property type="match status" value="1"/>
</dbReference>
<evidence type="ECO:0000259" key="1">
    <source>
        <dbReference type="Pfam" id="PF00108"/>
    </source>
</evidence>
<dbReference type="InterPro" id="IPR002155">
    <property type="entry name" value="Thiolase"/>
</dbReference>
<proteinExistence type="predicted"/>
<evidence type="ECO:0000313" key="4">
    <source>
        <dbReference type="Proteomes" id="UP000035929"/>
    </source>
</evidence>
<dbReference type="GO" id="GO:0003988">
    <property type="term" value="F:acetyl-CoA C-acyltransferase activity"/>
    <property type="evidence" value="ECO:0007669"/>
    <property type="project" value="UniProtKB-ARBA"/>
</dbReference>
<name>A0A0J6SFB8_9HYPH</name>
<gene>
    <name evidence="3" type="ORF">VP06_17820</name>
</gene>
<reference evidence="3 4" key="1">
    <citation type="submission" date="2015-03" db="EMBL/GenBank/DDBJ databases">
        <title>Genome sequencing of Methylobacterium aquaticum DSM16371 type strain.</title>
        <authorList>
            <person name="Chaudhry V."/>
            <person name="Patil P.B."/>
        </authorList>
    </citation>
    <scope>NUCLEOTIDE SEQUENCE [LARGE SCALE GENOMIC DNA]</scope>
    <source>
        <strain evidence="3 4">DSM 16371</strain>
    </source>
</reference>